<accession>A0AAI9EEY9</accession>
<feature type="transmembrane region" description="Helical" evidence="9">
    <location>
        <begin position="458"/>
        <end position="477"/>
    </location>
</feature>
<comment type="caution">
    <text evidence="11">The sequence shown here is derived from an EMBL/GenBank/DDBJ whole genome shotgun (WGS) entry which is preliminary data.</text>
</comment>
<dbReference type="GO" id="GO:0006465">
    <property type="term" value="P:signal peptide processing"/>
    <property type="evidence" value="ECO:0007669"/>
    <property type="project" value="TreeGrafter"/>
</dbReference>
<evidence type="ECO:0000313" key="12">
    <source>
        <dbReference type="Proteomes" id="UP001296104"/>
    </source>
</evidence>
<sequence>MSNVWSAIAFAAPCAVRRSRSKPLVQLFNGYARYASQSVPNGRARRSWFYSQNSPTIARPGNSASIRASFLGQRDRLLSTTLCLQAQSREKQRGKRTSQPANLKEEEAPTSPSGVQSAPTVASHTEGLPSTAEEPLTWRDYDPVAGMPLPQGELCQSQIDAIFNSEHIDADMGNYILSVMHWRRQSGALIDVGLEFPQEMGVDRDMALKGLNYVRSVVPDVDENQNGQRWAEEEIQRSQEEIHARAVQLGFYKATPEEQDQYAAEEEDQGTSYGREKTGTSILRQTREANEAAWELEEAAREVQKQKDADNAIHAARGPLELAGRVQPLINTEMTQNAEIRGPFGITIKRPVNHATLTQPSGKSPWIDYYEEQAQIIKDNVVPQLSIYRRLVPPFFMLLLVLGGCYYLSENYTPPPQSARLWPETPPSVATMLALTGILCATFILGRWPPLYRFSSKYMTVVPAYPYAVSLVGALFRHDTFQHLGWNLVSLWLFGLLLHEEVGRGNFLAIYLASGVFGSYSALLYNVIRKQWTTYIIGSSGCILGILAAACTLKPNSTIKVFGYEIPIAAWVFLAMFGAGEAFAALRGFKTTARHASQLANIDHAGHLGGIIMGVTAGLHLRQVAKRGQMTEIKNPEDVAKRTKEEVRTATAA</sequence>
<keyword evidence="5 9" id="KW-1133">Transmembrane helix</keyword>
<dbReference type="AlphaFoldDB" id="A0AAI9EEY9"/>
<evidence type="ECO:0000256" key="7">
    <source>
        <dbReference type="SAM" id="Coils"/>
    </source>
</evidence>
<feature type="domain" description="Peptidase S54 rhomboid" evidence="10">
    <location>
        <begin position="470"/>
        <end position="621"/>
    </location>
</feature>
<dbReference type="GO" id="GO:0016020">
    <property type="term" value="C:membrane"/>
    <property type="evidence" value="ECO:0007669"/>
    <property type="project" value="UniProtKB-SubCell"/>
</dbReference>
<keyword evidence="12" id="KW-1185">Reference proteome</keyword>
<evidence type="ECO:0000256" key="8">
    <source>
        <dbReference type="SAM" id="MobiDB-lite"/>
    </source>
</evidence>
<dbReference type="SUPFAM" id="SSF144091">
    <property type="entry name" value="Rhomboid-like"/>
    <property type="match status" value="1"/>
</dbReference>
<keyword evidence="3 9" id="KW-0812">Transmembrane</keyword>
<reference evidence="11" key="1">
    <citation type="submission" date="2023-11" db="EMBL/GenBank/DDBJ databases">
        <authorList>
            <person name="Alioto T."/>
            <person name="Alioto T."/>
            <person name="Gomez Garrido J."/>
        </authorList>
    </citation>
    <scope>NUCLEOTIDE SEQUENCE</scope>
</reference>
<evidence type="ECO:0000256" key="2">
    <source>
        <dbReference type="ARBA" id="ARBA00009045"/>
    </source>
</evidence>
<dbReference type="InterPro" id="IPR035952">
    <property type="entry name" value="Rhomboid-like_sf"/>
</dbReference>
<evidence type="ECO:0000256" key="5">
    <source>
        <dbReference type="ARBA" id="ARBA00022989"/>
    </source>
</evidence>
<dbReference type="InterPro" id="IPR050925">
    <property type="entry name" value="Rhomboid_protease_S54"/>
</dbReference>
<feature type="coiled-coil region" evidence="7">
    <location>
        <begin position="282"/>
        <end position="309"/>
    </location>
</feature>
<proteinExistence type="inferred from homology"/>
<dbReference type="PANTHER" id="PTHR43731:SF14">
    <property type="entry name" value="PRESENILIN-ASSOCIATED RHOMBOID-LIKE PROTEIN, MITOCHONDRIAL"/>
    <property type="match status" value="1"/>
</dbReference>
<evidence type="ECO:0000256" key="6">
    <source>
        <dbReference type="ARBA" id="ARBA00023136"/>
    </source>
</evidence>
<feature type="compositionally biased region" description="Polar residues" evidence="8">
    <location>
        <begin position="110"/>
        <end position="123"/>
    </location>
</feature>
<comment type="subcellular location">
    <subcellularLocation>
        <location evidence="1">Membrane</location>
        <topology evidence="1">Multi-pass membrane protein</topology>
    </subcellularLocation>
</comment>
<evidence type="ECO:0000259" key="10">
    <source>
        <dbReference type="Pfam" id="PF01694"/>
    </source>
</evidence>
<dbReference type="GO" id="GO:0004252">
    <property type="term" value="F:serine-type endopeptidase activity"/>
    <property type="evidence" value="ECO:0007669"/>
    <property type="project" value="InterPro"/>
</dbReference>
<feature type="region of interest" description="Disordered" evidence="8">
    <location>
        <begin position="85"/>
        <end position="132"/>
    </location>
</feature>
<evidence type="ECO:0000313" key="11">
    <source>
        <dbReference type="EMBL" id="CAK4033982.1"/>
    </source>
</evidence>
<keyword evidence="4" id="KW-0378">Hydrolase</keyword>
<gene>
    <name evidence="11" type="ORF">LECACI_7A009140</name>
</gene>
<organism evidence="11 12">
    <name type="scientific">Lecanosticta acicola</name>
    <dbReference type="NCBI Taxonomy" id="111012"/>
    <lineage>
        <taxon>Eukaryota</taxon>
        <taxon>Fungi</taxon>
        <taxon>Dikarya</taxon>
        <taxon>Ascomycota</taxon>
        <taxon>Pezizomycotina</taxon>
        <taxon>Dothideomycetes</taxon>
        <taxon>Dothideomycetidae</taxon>
        <taxon>Mycosphaerellales</taxon>
        <taxon>Mycosphaerellaceae</taxon>
        <taxon>Lecanosticta</taxon>
    </lineage>
</organism>
<evidence type="ECO:0000256" key="4">
    <source>
        <dbReference type="ARBA" id="ARBA00022801"/>
    </source>
</evidence>
<evidence type="ECO:0000256" key="1">
    <source>
        <dbReference type="ARBA" id="ARBA00004141"/>
    </source>
</evidence>
<dbReference type="PANTHER" id="PTHR43731">
    <property type="entry name" value="RHOMBOID PROTEASE"/>
    <property type="match status" value="1"/>
</dbReference>
<feature type="transmembrane region" description="Helical" evidence="9">
    <location>
        <begin position="429"/>
        <end position="446"/>
    </location>
</feature>
<protein>
    <submittedName>
        <fullName evidence="11">Rhomboid 1, mitochondrial</fullName>
    </submittedName>
</protein>
<evidence type="ECO:0000256" key="3">
    <source>
        <dbReference type="ARBA" id="ARBA00022692"/>
    </source>
</evidence>
<dbReference type="Pfam" id="PF01694">
    <property type="entry name" value="Rhomboid"/>
    <property type="match status" value="1"/>
</dbReference>
<keyword evidence="6 9" id="KW-0472">Membrane</keyword>
<dbReference type="EMBL" id="CAVMBE010000099">
    <property type="protein sequence ID" value="CAK4033982.1"/>
    <property type="molecule type" value="Genomic_DNA"/>
</dbReference>
<feature type="transmembrane region" description="Helical" evidence="9">
    <location>
        <begin position="565"/>
        <end position="584"/>
    </location>
</feature>
<dbReference type="InterPro" id="IPR022764">
    <property type="entry name" value="Peptidase_S54_rhomboid_dom"/>
</dbReference>
<evidence type="ECO:0000256" key="9">
    <source>
        <dbReference type="SAM" id="Phobius"/>
    </source>
</evidence>
<feature type="transmembrane region" description="Helical" evidence="9">
    <location>
        <begin position="506"/>
        <end position="528"/>
    </location>
</feature>
<keyword evidence="7" id="KW-0175">Coiled coil</keyword>
<name>A0AAI9EEY9_9PEZI</name>
<dbReference type="Gene3D" id="1.20.1540.10">
    <property type="entry name" value="Rhomboid-like"/>
    <property type="match status" value="1"/>
</dbReference>
<feature type="transmembrane region" description="Helical" evidence="9">
    <location>
        <begin position="534"/>
        <end position="553"/>
    </location>
</feature>
<feature type="transmembrane region" description="Helical" evidence="9">
    <location>
        <begin position="391"/>
        <end position="409"/>
    </location>
</feature>
<dbReference type="Proteomes" id="UP001296104">
    <property type="component" value="Unassembled WGS sequence"/>
</dbReference>
<comment type="similarity">
    <text evidence="2">Belongs to the peptidase S54 family.</text>
</comment>